<organism evidence="1 2">
    <name type="scientific">Zygotorulaspora mrakii</name>
    <name type="common">Zygosaccharomyces mrakii</name>
    <dbReference type="NCBI Taxonomy" id="42260"/>
    <lineage>
        <taxon>Eukaryota</taxon>
        <taxon>Fungi</taxon>
        <taxon>Dikarya</taxon>
        <taxon>Ascomycota</taxon>
        <taxon>Saccharomycotina</taxon>
        <taxon>Saccharomycetes</taxon>
        <taxon>Saccharomycetales</taxon>
        <taxon>Saccharomycetaceae</taxon>
        <taxon>Zygotorulaspora</taxon>
    </lineage>
</organism>
<proteinExistence type="predicted"/>
<dbReference type="Proteomes" id="UP000509704">
    <property type="component" value="Chromosome 2"/>
</dbReference>
<protein>
    <submittedName>
        <fullName evidence="1">Uncharacterized protein</fullName>
    </submittedName>
</protein>
<name>A0A7H9AYY5_ZYGMR</name>
<dbReference type="KEGG" id="zmk:HG535_0B06660"/>
<keyword evidence="2" id="KW-1185">Reference proteome</keyword>
<sequence length="157" mass="17326">MRMPWPIVTDTSISAPYERTFQFIHPSAAETRGWAAACSRGERVPQAERICVPAEKALPGVCLCENSGLAGPLHPPNAPQLVERQLFNGTDATFVFQFLKVSPTHSAACLSTRCLGATGHPIHHIYAMWCLDGMLRQSQERSLCLSKCRQFKMAKKG</sequence>
<reference evidence="1 2" key="1">
    <citation type="submission" date="2020-07" db="EMBL/GenBank/DDBJ databases">
        <title>The yeast mating-type switching endonuclease HO is a domesticated member of an unorthodox homing genetic element family.</title>
        <authorList>
            <person name="Coughlan A.Y."/>
            <person name="Lombardi L."/>
            <person name="Braun-Galleani S."/>
            <person name="Martos A.R."/>
            <person name="Galeote V."/>
            <person name="Bigey F."/>
            <person name="Dequin S."/>
            <person name="Byrne K.P."/>
            <person name="Wolfe K.H."/>
        </authorList>
    </citation>
    <scope>NUCLEOTIDE SEQUENCE [LARGE SCALE GENOMIC DNA]</scope>
    <source>
        <strain evidence="1 2">NRRL Y-6702</strain>
    </source>
</reference>
<dbReference type="GeneID" id="59235282"/>
<dbReference type="AlphaFoldDB" id="A0A7H9AYY5"/>
<dbReference type="EMBL" id="CP058605">
    <property type="protein sequence ID" value="QLG71620.1"/>
    <property type="molecule type" value="Genomic_DNA"/>
</dbReference>
<evidence type="ECO:0000313" key="1">
    <source>
        <dbReference type="EMBL" id="QLG71620.1"/>
    </source>
</evidence>
<dbReference type="RefSeq" id="XP_037143348.1">
    <property type="nucleotide sequence ID" value="XM_037287453.1"/>
</dbReference>
<gene>
    <name evidence="1" type="ORF">HG535_0B06660</name>
</gene>
<accession>A0A7H9AYY5</accession>
<evidence type="ECO:0000313" key="2">
    <source>
        <dbReference type="Proteomes" id="UP000509704"/>
    </source>
</evidence>